<feature type="binding site" evidence="2">
    <location>
        <position position="32"/>
    </location>
    <ligand>
        <name>Mg(2+)</name>
        <dbReference type="ChEBI" id="CHEBI:18420"/>
        <label>2</label>
    </ligand>
</feature>
<dbReference type="Pfam" id="PF00586">
    <property type="entry name" value="AIRS"/>
    <property type="match status" value="1"/>
</dbReference>
<dbReference type="SUPFAM" id="SSF55326">
    <property type="entry name" value="PurM N-terminal domain-like"/>
    <property type="match status" value="1"/>
</dbReference>
<feature type="binding site" evidence="2">
    <location>
        <position position="61"/>
    </location>
    <ligand>
        <name>Mg(2+)</name>
        <dbReference type="ChEBI" id="CHEBI:18420"/>
        <label>2</label>
    </ligand>
</feature>
<evidence type="ECO:0000313" key="5">
    <source>
        <dbReference type="Proteomes" id="UP001321445"/>
    </source>
</evidence>
<dbReference type="NCBIfam" id="NF004354">
    <property type="entry name" value="PRK05731.2-3"/>
    <property type="match status" value="1"/>
</dbReference>
<comment type="pathway">
    <text evidence="2">Cofactor biosynthesis; thiamine diphosphate biosynthesis; thiamine diphosphate from thiamine phosphate: step 1/1.</text>
</comment>
<feature type="binding site" evidence="2">
    <location>
        <position position="194"/>
    </location>
    <ligand>
        <name>Mg(2+)</name>
        <dbReference type="ChEBI" id="CHEBI:18420"/>
        <label>5</label>
    </ligand>
</feature>
<feature type="binding site" evidence="2">
    <location>
        <position position="20"/>
    </location>
    <ligand>
        <name>Mg(2+)</name>
        <dbReference type="ChEBI" id="CHEBI:18420"/>
        <label>4</label>
    </ligand>
</feature>
<protein>
    <recommendedName>
        <fullName evidence="2">Thiamine-monophosphate kinase</fullName>
        <shortName evidence="2">TMP kinase</shortName>
        <shortName evidence="2">Thiamine-phosphate kinase</shortName>
        <ecNumber evidence="2">2.7.4.16</ecNumber>
    </recommendedName>
</protein>
<keyword evidence="2" id="KW-0547">Nucleotide-binding</keyword>
<feature type="binding site" evidence="2">
    <location>
        <position position="20"/>
    </location>
    <ligand>
        <name>Mg(2+)</name>
        <dbReference type="ChEBI" id="CHEBI:18420"/>
        <label>3</label>
    </ligand>
</feature>
<dbReference type="SUPFAM" id="SSF56042">
    <property type="entry name" value="PurM C-terminal domain-like"/>
    <property type="match status" value="1"/>
</dbReference>
<dbReference type="InterPro" id="IPR016188">
    <property type="entry name" value="PurM-like_N"/>
</dbReference>
<feature type="binding site" evidence="2">
    <location>
        <position position="132"/>
    </location>
    <ligand>
        <name>ATP</name>
        <dbReference type="ChEBI" id="CHEBI:30616"/>
    </ligand>
</feature>
<dbReference type="InterPro" id="IPR036921">
    <property type="entry name" value="PurM-like_N_sf"/>
</dbReference>
<dbReference type="HAMAP" id="MF_02128">
    <property type="entry name" value="TMP_kinase"/>
    <property type="match status" value="1"/>
</dbReference>
<feature type="binding site" evidence="2">
    <location>
        <position position="39"/>
    </location>
    <ligand>
        <name>substrate</name>
    </ligand>
</feature>
<evidence type="ECO:0000256" key="1">
    <source>
        <dbReference type="ARBA" id="ARBA00022977"/>
    </source>
</evidence>
<keyword evidence="2" id="KW-0460">Magnesium</keyword>
<keyword evidence="5" id="KW-1185">Reference proteome</keyword>
<dbReference type="RefSeq" id="WP_286337050.1">
    <property type="nucleotide sequence ID" value="NZ_AP027370.1"/>
</dbReference>
<feature type="binding site" evidence="2">
    <location>
        <begin position="108"/>
        <end position="109"/>
    </location>
    <ligand>
        <name>ATP</name>
        <dbReference type="ChEBI" id="CHEBI:30616"/>
    </ligand>
</feature>
<keyword evidence="2" id="KW-0808">Transferase</keyword>
<evidence type="ECO:0000256" key="2">
    <source>
        <dbReference type="HAMAP-Rule" id="MF_02128"/>
    </source>
</evidence>
<proteinExistence type="inferred from homology"/>
<dbReference type="CDD" id="cd02194">
    <property type="entry name" value="ThiL"/>
    <property type="match status" value="1"/>
</dbReference>
<feature type="binding site" evidence="2">
    <location>
        <position position="32"/>
    </location>
    <ligand>
        <name>Mg(2+)</name>
        <dbReference type="ChEBI" id="CHEBI:18420"/>
        <label>1</label>
    </ligand>
</feature>
<dbReference type="InterPro" id="IPR006283">
    <property type="entry name" value="ThiL-like"/>
</dbReference>
<sequence length="273" mass="31227">MNKEDYFIGCFAETPFIGDDAAILNDMCISQDAFFENVHFKREWMSLYEIARKAMLVNISDAIVMNGRPKYALLTVAIPKHYTRKELKELARGFQETADAFGITIIGGDTIANIKLDISITIMAECSRPILRSGMKEGDLLAYTGRLGESRRDLQRLLRGASVNPGSRFVHPVLRDRFFYKAAPFIRSAMDISDGLFHDLEKLHRANRLGFDFFVPIPKPVGCSGEEFEVLFAFDPRHEKRIRHIARLTRTPLTVFARAVRKPYHNLCRPNHF</sequence>
<comment type="catalytic activity">
    <reaction evidence="2">
        <text>thiamine phosphate + ATP = thiamine diphosphate + ADP</text>
        <dbReference type="Rhea" id="RHEA:15913"/>
        <dbReference type="ChEBI" id="CHEBI:30616"/>
        <dbReference type="ChEBI" id="CHEBI:37575"/>
        <dbReference type="ChEBI" id="CHEBI:58937"/>
        <dbReference type="ChEBI" id="CHEBI:456216"/>
        <dbReference type="EC" id="2.7.4.16"/>
    </reaction>
</comment>
<dbReference type="Proteomes" id="UP001321445">
    <property type="component" value="Chromosome"/>
</dbReference>
<feature type="binding site" evidence="2">
    <location>
        <position position="226"/>
    </location>
    <ligand>
        <name>substrate</name>
    </ligand>
</feature>
<keyword evidence="2 4" id="KW-0418">Kinase</keyword>
<dbReference type="PANTHER" id="PTHR30270">
    <property type="entry name" value="THIAMINE-MONOPHOSPHATE KINASE"/>
    <property type="match status" value="1"/>
</dbReference>
<dbReference type="EMBL" id="AP027370">
    <property type="protein sequence ID" value="BDY11836.1"/>
    <property type="molecule type" value="Genomic_DNA"/>
</dbReference>
<feature type="binding site" evidence="2">
    <location>
        <position position="30"/>
    </location>
    <ligand>
        <name>Mg(2+)</name>
        <dbReference type="ChEBI" id="CHEBI:18420"/>
        <label>4</label>
    </ligand>
</feature>
<comment type="caution">
    <text evidence="2">Lacks conserved residue(s) required for the propagation of feature annotation.</text>
</comment>
<dbReference type="Gene3D" id="3.30.1330.10">
    <property type="entry name" value="PurM-like, N-terminal domain"/>
    <property type="match status" value="1"/>
</dbReference>
<keyword evidence="1 2" id="KW-0784">Thiamine biosynthesis</keyword>
<feature type="binding site" evidence="2">
    <location>
        <position position="61"/>
    </location>
    <ligand>
        <name>Mg(2+)</name>
        <dbReference type="ChEBI" id="CHEBI:18420"/>
        <label>3</label>
    </ligand>
</feature>
<feature type="domain" description="PurM-like N-terminal" evidence="3">
    <location>
        <begin position="18"/>
        <end position="124"/>
    </location>
</feature>
<comment type="similarity">
    <text evidence="2">Belongs to the thiamine-monophosphate kinase family.</text>
</comment>
<keyword evidence="2" id="KW-0067">ATP-binding</keyword>
<name>A0ABM8FHS4_9BACT</name>
<gene>
    <name evidence="2 4" type="primary">thiL</name>
    <name evidence="4" type="ORF">HCR_01480</name>
</gene>
<feature type="binding site" evidence="2">
    <location>
        <position position="109"/>
    </location>
    <ligand>
        <name>Mg(2+)</name>
        <dbReference type="ChEBI" id="CHEBI:18420"/>
        <label>1</label>
    </ligand>
</feature>
<dbReference type="EC" id="2.7.4.16" evidence="2"/>
<dbReference type="InterPro" id="IPR036676">
    <property type="entry name" value="PurM-like_C_sf"/>
</dbReference>
<evidence type="ECO:0000313" key="4">
    <source>
        <dbReference type="EMBL" id="BDY11836.1"/>
    </source>
</evidence>
<feature type="binding site" evidence="2">
    <location>
        <position position="193"/>
    </location>
    <ligand>
        <name>ATP</name>
        <dbReference type="ChEBI" id="CHEBI:30616"/>
    </ligand>
</feature>
<reference evidence="4 5" key="1">
    <citation type="submission" date="2023-03" db="EMBL/GenBank/DDBJ databases">
        <title>Description of Hydrogenimonas sp. ISO32.</title>
        <authorList>
            <person name="Mino S."/>
            <person name="Fukazawa S."/>
            <person name="Sawabe T."/>
        </authorList>
    </citation>
    <scope>NUCLEOTIDE SEQUENCE [LARGE SCALE GENOMIC DNA]</scope>
    <source>
        <strain evidence="4 5">ISO32</strain>
    </source>
</reference>
<keyword evidence="2" id="KW-0479">Metal-binding</keyword>
<dbReference type="Gene3D" id="3.90.650.10">
    <property type="entry name" value="PurM-like C-terminal domain"/>
    <property type="match status" value="1"/>
</dbReference>
<accession>A0ABM8FHS4</accession>
<organism evidence="4 5">
    <name type="scientific">Hydrogenimonas cancrithermarum</name>
    <dbReference type="NCBI Taxonomy" id="2993563"/>
    <lineage>
        <taxon>Bacteria</taxon>
        <taxon>Pseudomonadati</taxon>
        <taxon>Campylobacterota</taxon>
        <taxon>Epsilonproteobacteria</taxon>
        <taxon>Campylobacterales</taxon>
        <taxon>Hydrogenimonadaceae</taxon>
        <taxon>Hydrogenimonas</taxon>
    </lineage>
</organism>
<dbReference type="PANTHER" id="PTHR30270:SF0">
    <property type="entry name" value="THIAMINE-MONOPHOSPHATE KINASE"/>
    <property type="match status" value="1"/>
</dbReference>
<comment type="miscellaneous">
    <text evidence="2">Reaction mechanism of ThiL seems to utilize a direct, inline transfer of the gamma-phosphate of ATP to TMP rather than a phosphorylated enzyme intermediate.</text>
</comment>
<comment type="function">
    <text evidence="2">Catalyzes the ATP-dependent phosphorylation of thiamine-monophosphate (TMP) to form thiamine-pyrophosphate (TPP), the active form of vitamin B1.</text>
</comment>
<feature type="binding site" evidence="2">
    <location>
        <position position="191"/>
    </location>
    <ligand>
        <name>Mg(2+)</name>
        <dbReference type="ChEBI" id="CHEBI:18420"/>
        <label>3</label>
    </ligand>
</feature>
<feature type="binding site" evidence="2">
    <location>
        <position position="61"/>
    </location>
    <ligand>
        <name>Mg(2+)</name>
        <dbReference type="ChEBI" id="CHEBI:18420"/>
        <label>4</label>
    </ligand>
</feature>
<dbReference type="GO" id="GO:0016301">
    <property type="term" value="F:kinase activity"/>
    <property type="evidence" value="ECO:0007669"/>
    <property type="project" value="UniProtKB-KW"/>
</dbReference>
<feature type="binding site" evidence="2">
    <location>
        <position position="264"/>
    </location>
    <ligand>
        <name>substrate</name>
    </ligand>
</feature>
<evidence type="ECO:0000259" key="3">
    <source>
        <dbReference type="Pfam" id="PF00586"/>
    </source>
</evidence>